<comment type="catalytic activity">
    <reaction evidence="16">
        <text>ATP + H2O + cellular proteinSide 1 = ADP + phosphate + cellular proteinSide 2.</text>
        <dbReference type="EC" id="7.4.2.8"/>
    </reaction>
</comment>
<dbReference type="KEGG" id="salh:HMF8227_02099"/>
<dbReference type="EMBL" id="CP029347">
    <property type="protein sequence ID" value="AWL12560.1"/>
    <property type="molecule type" value="Genomic_DNA"/>
</dbReference>
<accession>A0A2S2E5P6</accession>
<dbReference type="AlphaFoldDB" id="A0A2S2E5P6"/>
<dbReference type="CDD" id="cd18117">
    <property type="entry name" value="ATP-synt_flagellum-secretory_path_III_N"/>
    <property type="match status" value="1"/>
</dbReference>
<dbReference type="Pfam" id="PF18269">
    <property type="entry name" value="T3SS_ATPase_C"/>
    <property type="match status" value="1"/>
</dbReference>
<dbReference type="GO" id="GO:0008564">
    <property type="term" value="F:protein-exporting ATPase activity"/>
    <property type="evidence" value="ECO:0007669"/>
    <property type="project" value="UniProtKB-EC"/>
</dbReference>
<evidence type="ECO:0000256" key="3">
    <source>
        <dbReference type="ARBA" id="ARBA00012473"/>
    </source>
</evidence>
<evidence type="ECO:0000256" key="15">
    <source>
        <dbReference type="ARBA" id="ARBA00023310"/>
    </source>
</evidence>
<dbReference type="NCBIfam" id="TIGR01026">
    <property type="entry name" value="fliI_yscN"/>
    <property type="match status" value="1"/>
</dbReference>
<keyword evidence="13" id="KW-0406">Ion transport</keyword>
<dbReference type="InterPro" id="IPR000194">
    <property type="entry name" value="ATPase_F1/V1/A1_a/bsu_nucl-bd"/>
</dbReference>
<evidence type="ECO:0000256" key="6">
    <source>
        <dbReference type="ARBA" id="ARBA00022490"/>
    </source>
</evidence>
<feature type="domain" description="AAA+ ATPase" evidence="18">
    <location>
        <begin position="160"/>
        <end position="343"/>
    </location>
</feature>
<evidence type="ECO:0000256" key="2">
    <source>
        <dbReference type="ARBA" id="ARBA00008936"/>
    </source>
</evidence>
<protein>
    <recommendedName>
        <fullName evidence="4">Flagellum-specific ATP synthase</fullName>
        <ecNumber evidence="3">7.1.2.2</ecNumber>
    </recommendedName>
</protein>
<proteinExistence type="inferred from homology"/>
<dbReference type="GO" id="GO:0016887">
    <property type="term" value="F:ATP hydrolysis activity"/>
    <property type="evidence" value="ECO:0007669"/>
    <property type="project" value="InterPro"/>
</dbReference>
<dbReference type="Pfam" id="PF00006">
    <property type="entry name" value="ATP-synt_ab"/>
    <property type="match status" value="1"/>
</dbReference>
<dbReference type="GO" id="GO:0046933">
    <property type="term" value="F:proton-transporting ATP synthase activity, rotational mechanism"/>
    <property type="evidence" value="ECO:0007669"/>
    <property type="project" value="TreeGrafter"/>
</dbReference>
<dbReference type="PANTHER" id="PTHR15184:SF81">
    <property type="entry name" value="FLAGELLUM-SPECIFIC ATP SYNTHASE"/>
    <property type="match status" value="1"/>
</dbReference>
<keyword evidence="15" id="KW-0066">ATP synthesis</keyword>
<dbReference type="GO" id="GO:0005737">
    <property type="term" value="C:cytoplasm"/>
    <property type="evidence" value="ECO:0007669"/>
    <property type="project" value="UniProtKB-SubCell"/>
</dbReference>
<dbReference type="InterPro" id="IPR050053">
    <property type="entry name" value="ATPase_alpha/beta_chains"/>
</dbReference>
<dbReference type="OrthoDB" id="9148544at2"/>
<dbReference type="GO" id="GO:0005524">
    <property type="term" value="F:ATP binding"/>
    <property type="evidence" value="ECO:0007669"/>
    <property type="project" value="UniProtKB-KW"/>
</dbReference>
<dbReference type="SMART" id="SM00382">
    <property type="entry name" value="AAA"/>
    <property type="match status" value="1"/>
</dbReference>
<evidence type="ECO:0000256" key="5">
    <source>
        <dbReference type="ARBA" id="ARBA00022448"/>
    </source>
</evidence>
<sequence>MALDDLKQRLRQKRDKLPQPHTTAAGKLVRGIGLTLEAVGCQLPVGSQCVVQTIDGEIEAEVVGFADTITYLMPTETVRGIVPGSRVQPLLREQGIPVGMELLGRVVDGNGQPLDGQGPVETNQRMPLTRPAMNPLHRRPIERPQDVGVRAINSLITVGQGQRMGLFAGSGVGKSVLLGMMTRGTTADVVVVGLVGERGREVKEFIQDILGEEERQKSVVVASPADTSPLMRLKGCETAVTIAEYFRDQGLDVLLLVDSLTRYAMAQREIALAVGEPPATKGYPPSVFARLPALVERAGNGGDGQGSITAFYTVLTEGDDLQDPIADSARAILDGHIVLTRRLADSGHYPAIDVEASISRVMPMVVSEEHMDVARRVKQVYSTYQQNRDLISIGAYNKGSDPRIDLAIQAEPVINEFLQQKMKQVIPYDESLEHLLQLGQGLGQG</sequence>
<dbReference type="InterPro" id="IPR005714">
    <property type="entry name" value="ATPase_T3SS_FliI/YscN"/>
</dbReference>
<organism evidence="19 20">
    <name type="scientific">Saliniradius amylolyticus</name>
    <dbReference type="NCBI Taxonomy" id="2183582"/>
    <lineage>
        <taxon>Bacteria</taxon>
        <taxon>Pseudomonadati</taxon>
        <taxon>Pseudomonadota</taxon>
        <taxon>Gammaproteobacteria</taxon>
        <taxon>Alteromonadales</taxon>
        <taxon>Alteromonadaceae</taxon>
        <taxon>Saliniradius</taxon>
    </lineage>
</organism>
<evidence type="ECO:0000256" key="8">
    <source>
        <dbReference type="ARBA" id="ARBA00022781"/>
    </source>
</evidence>
<keyword evidence="12" id="KW-1278">Translocase</keyword>
<dbReference type="CDD" id="cd01136">
    <property type="entry name" value="ATPase_flagellum-secretory_path_III"/>
    <property type="match status" value="1"/>
</dbReference>
<keyword evidence="8" id="KW-0375">Hydrogen ion transport</keyword>
<dbReference type="EC" id="7.1.2.2" evidence="3"/>
<keyword evidence="19" id="KW-0378">Hydrolase</keyword>
<keyword evidence="5" id="KW-0813">Transport</keyword>
<dbReference type="GO" id="GO:0044780">
    <property type="term" value="P:bacterial-type flagellum assembly"/>
    <property type="evidence" value="ECO:0007669"/>
    <property type="project" value="InterPro"/>
</dbReference>
<evidence type="ECO:0000256" key="4">
    <source>
        <dbReference type="ARBA" id="ARBA00020580"/>
    </source>
</evidence>
<keyword evidence="6" id="KW-0963">Cytoplasm</keyword>
<evidence type="ECO:0000256" key="13">
    <source>
        <dbReference type="ARBA" id="ARBA00023065"/>
    </source>
</evidence>
<dbReference type="SUPFAM" id="SSF52540">
    <property type="entry name" value="P-loop containing nucleoside triphosphate hydrolases"/>
    <property type="match status" value="1"/>
</dbReference>
<evidence type="ECO:0000256" key="14">
    <source>
        <dbReference type="ARBA" id="ARBA00023225"/>
    </source>
</evidence>
<feature type="region of interest" description="Disordered" evidence="17">
    <location>
        <begin position="109"/>
        <end position="138"/>
    </location>
</feature>
<dbReference type="PANTHER" id="PTHR15184">
    <property type="entry name" value="ATP SYNTHASE"/>
    <property type="match status" value="1"/>
</dbReference>
<dbReference type="Proteomes" id="UP000245728">
    <property type="component" value="Chromosome"/>
</dbReference>
<name>A0A2S2E5P6_9ALTE</name>
<gene>
    <name evidence="19" type="primary">fliI</name>
    <name evidence="19" type="ORF">HMF8227_02099</name>
</gene>
<dbReference type="GO" id="GO:0071973">
    <property type="term" value="P:bacterial-type flagellum-dependent cell motility"/>
    <property type="evidence" value="ECO:0007669"/>
    <property type="project" value="InterPro"/>
</dbReference>
<dbReference type="InterPro" id="IPR020005">
    <property type="entry name" value="FliI_clade1"/>
</dbReference>
<dbReference type="GO" id="GO:0030257">
    <property type="term" value="C:type III protein secretion system complex"/>
    <property type="evidence" value="ECO:0007669"/>
    <property type="project" value="InterPro"/>
</dbReference>
<keyword evidence="9" id="KW-1005">Bacterial flagellum biogenesis</keyword>
<dbReference type="RefSeq" id="WP_109340122.1">
    <property type="nucleotide sequence ID" value="NZ_CP029347.1"/>
</dbReference>
<keyword evidence="11" id="KW-0653">Protein transport</keyword>
<dbReference type="InterPro" id="IPR040627">
    <property type="entry name" value="T3SS_ATPase_C"/>
</dbReference>
<evidence type="ECO:0000256" key="1">
    <source>
        <dbReference type="ARBA" id="ARBA00004496"/>
    </source>
</evidence>
<evidence type="ECO:0000256" key="17">
    <source>
        <dbReference type="SAM" id="MobiDB-lite"/>
    </source>
</evidence>
<evidence type="ECO:0000256" key="12">
    <source>
        <dbReference type="ARBA" id="ARBA00022967"/>
    </source>
</evidence>
<dbReference type="FunFam" id="3.40.50.12240:FF:000002">
    <property type="entry name" value="Flagellum-specific ATP synthase FliI"/>
    <property type="match status" value="1"/>
</dbReference>
<dbReference type="InterPro" id="IPR003593">
    <property type="entry name" value="AAA+_ATPase"/>
</dbReference>
<evidence type="ECO:0000256" key="9">
    <source>
        <dbReference type="ARBA" id="ARBA00022795"/>
    </source>
</evidence>
<evidence type="ECO:0000313" key="19">
    <source>
        <dbReference type="EMBL" id="AWL12560.1"/>
    </source>
</evidence>
<keyword evidence="10" id="KW-0067">ATP-binding</keyword>
<evidence type="ECO:0000256" key="10">
    <source>
        <dbReference type="ARBA" id="ARBA00022840"/>
    </source>
</evidence>
<reference evidence="19 20" key="1">
    <citation type="submission" date="2018-05" db="EMBL/GenBank/DDBJ databases">
        <title>Salinimonas sp. HMF8227 Genome sequencing and assembly.</title>
        <authorList>
            <person name="Kang H."/>
            <person name="Kang J."/>
            <person name="Cha I."/>
            <person name="Kim H."/>
            <person name="Joh K."/>
        </authorList>
    </citation>
    <scope>NUCLEOTIDE SEQUENCE [LARGE SCALE GENOMIC DNA]</scope>
    <source>
        <strain evidence="19 20">HMF8227</strain>
    </source>
</reference>
<dbReference type="PROSITE" id="PS00152">
    <property type="entry name" value="ATPASE_ALPHA_BETA"/>
    <property type="match status" value="1"/>
</dbReference>
<comment type="similarity">
    <text evidence="2">Belongs to the ATPase alpha/beta chains family.</text>
</comment>
<evidence type="ECO:0000256" key="7">
    <source>
        <dbReference type="ARBA" id="ARBA00022741"/>
    </source>
</evidence>
<evidence type="ECO:0000256" key="16">
    <source>
        <dbReference type="ARBA" id="ARBA00034006"/>
    </source>
</evidence>
<dbReference type="GO" id="GO:0030254">
    <property type="term" value="P:protein secretion by the type III secretion system"/>
    <property type="evidence" value="ECO:0007669"/>
    <property type="project" value="InterPro"/>
</dbReference>
<dbReference type="NCBIfam" id="TIGR03496">
    <property type="entry name" value="FliI_clade1"/>
    <property type="match status" value="1"/>
</dbReference>
<evidence type="ECO:0000256" key="11">
    <source>
        <dbReference type="ARBA" id="ARBA00022927"/>
    </source>
</evidence>
<keyword evidence="7" id="KW-0547">Nucleotide-binding</keyword>
<dbReference type="Gene3D" id="3.40.50.12240">
    <property type="match status" value="1"/>
</dbReference>
<keyword evidence="14" id="KW-1006">Bacterial flagellum protein export</keyword>
<dbReference type="InterPro" id="IPR020003">
    <property type="entry name" value="ATPase_a/bsu_AS"/>
</dbReference>
<evidence type="ECO:0000259" key="18">
    <source>
        <dbReference type="SMART" id="SM00382"/>
    </source>
</evidence>
<keyword evidence="20" id="KW-1185">Reference proteome</keyword>
<comment type="subcellular location">
    <subcellularLocation>
        <location evidence="1">Cytoplasm</location>
    </subcellularLocation>
</comment>
<dbReference type="InterPro" id="IPR027417">
    <property type="entry name" value="P-loop_NTPase"/>
</dbReference>
<evidence type="ECO:0000313" key="20">
    <source>
        <dbReference type="Proteomes" id="UP000245728"/>
    </source>
</evidence>